<keyword evidence="3 8" id="KW-0238">DNA-binding</keyword>
<feature type="domain" description="OmpR/PhoB-type" evidence="6">
    <location>
        <begin position="17"/>
        <end position="92"/>
    </location>
</feature>
<dbReference type="EMBL" id="FNDJ01000058">
    <property type="protein sequence ID" value="SDM82593.1"/>
    <property type="molecule type" value="Genomic_DNA"/>
</dbReference>
<evidence type="ECO:0000259" key="6">
    <source>
        <dbReference type="SMART" id="SM00862"/>
    </source>
</evidence>
<feature type="region of interest" description="Disordered" evidence="5">
    <location>
        <begin position="253"/>
        <end position="286"/>
    </location>
</feature>
<dbReference type="InterPro" id="IPR016032">
    <property type="entry name" value="Sig_transdc_resp-reg_C-effctor"/>
</dbReference>
<keyword evidence="2" id="KW-0805">Transcription regulation</keyword>
<protein>
    <submittedName>
        <fullName evidence="8">DNA-binding transcriptional activator of the SARP family</fullName>
    </submittedName>
</protein>
<evidence type="ECO:0000259" key="7">
    <source>
        <dbReference type="SMART" id="SM01043"/>
    </source>
</evidence>
<evidence type="ECO:0000256" key="5">
    <source>
        <dbReference type="SAM" id="MobiDB-lite"/>
    </source>
</evidence>
<feature type="region of interest" description="Disordered" evidence="5">
    <location>
        <begin position="956"/>
        <end position="978"/>
    </location>
</feature>
<dbReference type="Proteomes" id="UP000199202">
    <property type="component" value="Unassembled WGS sequence"/>
</dbReference>
<dbReference type="PANTHER" id="PTHR35807:SF1">
    <property type="entry name" value="TRANSCRIPTIONAL REGULATOR REDD"/>
    <property type="match status" value="1"/>
</dbReference>
<dbReference type="InterPro" id="IPR036388">
    <property type="entry name" value="WH-like_DNA-bd_sf"/>
</dbReference>
<name>A0A1G9WE97_9ACTN</name>
<dbReference type="InterPro" id="IPR019734">
    <property type="entry name" value="TPR_rpt"/>
</dbReference>
<dbReference type="GO" id="GO:0043531">
    <property type="term" value="F:ADP binding"/>
    <property type="evidence" value="ECO:0007669"/>
    <property type="project" value="InterPro"/>
</dbReference>
<dbReference type="SUPFAM" id="SSF48452">
    <property type="entry name" value="TPR-like"/>
    <property type="match status" value="3"/>
</dbReference>
<keyword evidence="4" id="KW-0804">Transcription</keyword>
<dbReference type="Pfam" id="PF03704">
    <property type="entry name" value="BTAD"/>
    <property type="match status" value="1"/>
</dbReference>
<dbReference type="InterPro" id="IPR005158">
    <property type="entry name" value="BTAD"/>
</dbReference>
<dbReference type="Gene3D" id="1.25.40.10">
    <property type="entry name" value="Tetratricopeptide repeat domain"/>
    <property type="match status" value="3"/>
</dbReference>
<evidence type="ECO:0000256" key="3">
    <source>
        <dbReference type="ARBA" id="ARBA00023125"/>
    </source>
</evidence>
<dbReference type="InterPro" id="IPR051677">
    <property type="entry name" value="AfsR-DnrI-RedD_regulator"/>
</dbReference>
<dbReference type="SMART" id="SM01043">
    <property type="entry name" value="BTAD"/>
    <property type="match status" value="1"/>
</dbReference>
<gene>
    <name evidence="8" type="ORF">SAMN05421869_15820</name>
</gene>
<evidence type="ECO:0000313" key="9">
    <source>
        <dbReference type="Proteomes" id="UP000199202"/>
    </source>
</evidence>
<dbReference type="GO" id="GO:0003677">
    <property type="term" value="F:DNA binding"/>
    <property type="evidence" value="ECO:0007669"/>
    <property type="project" value="UniProtKB-KW"/>
</dbReference>
<dbReference type="Pfam" id="PF13424">
    <property type="entry name" value="TPR_12"/>
    <property type="match status" value="2"/>
</dbReference>
<sequence length="1142" mass="122907">MAVSFTVFGQVDAYLDGRRLDLGHARQRHVLAALLLEAARPVSTDRLIDRVWGPRAPRQARGTLYGYLSRLRQALAPAEDVQLERLPDGYVLTVEDQSVDVHRFRRLAGQAAAASDDEQALASIEDALALWRGEALAGLDTPWTNAVRETLEKERLAAELLQADIALRLGRHDDLIPLLTTRAAARPLDERLIGQLMLALYRSGNQVEALRHYERTRLRLAQEYGMDPGPDLQRLHHRILNTDASLTCTVAASADRSPHQTPAPSPEAAPADTHASVPRQLPAPPSLFTGRLHELAQLDKAIDSRSAPITVLSGAAGMGKTALAVHWAHRVDERFPDGQLFVDLRGYAMEAPLRPVEALTQLLHGLGFSSEQIPPVTESAGALYRSAIAGKRLLVILDNARDADQVRQLLPGSATSVTVVTSRERLPGLIAREGARGIVLGVLAEEESIDLLTAIAGTDRTSEEPAATAELARLCAHTPLALRIAATNLLDDPYQSMSGYVGELRRGNALASLEVPGDPQTAVSAAFDLTYARLDPAVRRAFRLLGVAPAAEFSVPAAGAVVAADGDATRKLLARLVNAHLLNRCGPDRFAFHDLLRLHARWRAEQDDGEEDLTEASGRLLDWYLRRADETWRLAYPHLLRLPDNRPESVNRPAEFADHTAALAWCAEERQNLVAAVRYAAGTGHREMSWRLADAIRGYLYAGWHTADLLTIGETALSAAESAGHAAARAAMHFCVANAHYCAALYDLAIEHTAAGVALAREAGWQSAVASGLGNLGAMEFGNGRLDEAVAYYTEAAEIKRGLGDLASLAVTLGNLGGACGNLGRLDEAAKHLEAAVEISRATEAHNSEGINLCNLANAYQLMARYTDAIECLQSSITLSQQFGEREIEILALHKLGETYRDLGRYEDCLAAAESARALAVEADYVRGEAVANSPLASVRLRTNPHAEALIRRLLPGPAIESPHPETKGSTPEDSISGREHQEWRKVLGEAADLQEEAARLMAETYDKPGEIMVLFDLADTYVLAGEAERARNVAVKARESAAGGGLRLFEARSLTALATAELALGRPAQAADLALSALPTHISTGDRRGHADALSVLSKAHLALGDISEARTALQAARAVYAEIGYLASAAVAPEPEADDL</sequence>
<dbReference type="STRING" id="633440.SAMN05421869_15820"/>
<feature type="domain" description="Bacterial transcriptional activator" evidence="7">
    <location>
        <begin position="99"/>
        <end position="240"/>
    </location>
</feature>
<dbReference type="InterPro" id="IPR027417">
    <property type="entry name" value="P-loop_NTPase"/>
</dbReference>
<keyword evidence="9" id="KW-1185">Reference proteome</keyword>
<dbReference type="PRINTS" id="PR00364">
    <property type="entry name" value="DISEASERSIST"/>
</dbReference>
<dbReference type="Gene3D" id="1.10.10.10">
    <property type="entry name" value="Winged helix-like DNA-binding domain superfamily/Winged helix DNA-binding domain"/>
    <property type="match status" value="1"/>
</dbReference>
<dbReference type="InterPro" id="IPR001867">
    <property type="entry name" value="OmpR/PhoB-type_DNA-bd"/>
</dbReference>
<accession>A0A1G9WE97</accession>
<evidence type="ECO:0000313" key="8">
    <source>
        <dbReference type="EMBL" id="SDM82593.1"/>
    </source>
</evidence>
<dbReference type="GO" id="GO:0006355">
    <property type="term" value="P:regulation of DNA-templated transcription"/>
    <property type="evidence" value="ECO:0007669"/>
    <property type="project" value="InterPro"/>
</dbReference>
<dbReference type="SMART" id="SM00028">
    <property type="entry name" value="TPR"/>
    <property type="match status" value="7"/>
</dbReference>
<proteinExistence type="inferred from homology"/>
<dbReference type="OrthoDB" id="5521887at2"/>
<evidence type="ECO:0000256" key="2">
    <source>
        <dbReference type="ARBA" id="ARBA00023015"/>
    </source>
</evidence>
<reference evidence="8 9" key="1">
    <citation type="submission" date="2016-10" db="EMBL/GenBank/DDBJ databases">
        <authorList>
            <person name="de Groot N.N."/>
        </authorList>
    </citation>
    <scope>NUCLEOTIDE SEQUENCE [LARGE SCALE GENOMIC DNA]</scope>
    <source>
        <strain evidence="8 9">CGMCC 4.6533</strain>
    </source>
</reference>
<dbReference type="PANTHER" id="PTHR35807">
    <property type="entry name" value="TRANSCRIPTIONAL REGULATOR REDD-RELATED"/>
    <property type="match status" value="1"/>
</dbReference>
<comment type="similarity">
    <text evidence="1">Belongs to the AfsR/DnrI/RedD regulatory family.</text>
</comment>
<dbReference type="GO" id="GO:0000160">
    <property type="term" value="P:phosphorelay signal transduction system"/>
    <property type="evidence" value="ECO:0007669"/>
    <property type="project" value="InterPro"/>
</dbReference>
<dbReference type="InterPro" id="IPR011990">
    <property type="entry name" value="TPR-like_helical_dom_sf"/>
</dbReference>
<dbReference type="Gene3D" id="3.40.50.300">
    <property type="entry name" value="P-loop containing nucleotide triphosphate hydrolases"/>
    <property type="match status" value="1"/>
</dbReference>
<evidence type="ECO:0000256" key="1">
    <source>
        <dbReference type="ARBA" id="ARBA00005820"/>
    </source>
</evidence>
<dbReference type="SUPFAM" id="SSF52540">
    <property type="entry name" value="P-loop containing nucleoside triphosphate hydrolases"/>
    <property type="match status" value="1"/>
</dbReference>
<dbReference type="AlphaFoldDB" id="A0A1G9WE97"/>
<dbReference type="SMART" id="SM00862">
    <property type="entry name" value="Trans_reg_C"/>
    <property type="match status" value="1"/>
</dbReference>
<dbReference type="SUPFAM" id="SSF46894">
    <property type="entry name" value="C-terminal effector domain of the bipartite response regulators"/>
    <property type="match status" value="1"/>
</dbReference>
<organism evidence="8 9">
    <name type="scientific">Nonomuraea jiangxiensis</name>
    <dbReference type="NCBI Taxonomy" id="633440"/>
    <lineage>
        <taxon>Bacteria</taxon>
        <taxon>Bacillati</taxon>
        <taxon>Actinomycetota</taxon>
        <taxon>Actinomycetes</taxon>
        <taxon>Streptosporangiales</taxon>
        <taxon>Streptosporangiaceae</taxon>
        <taxon>Nonomuraea</taxon>
    </lineage>
</organism>
<evidence type="ECO:0000256" key="4">
    <source>
        <dbReference type="ARBA" id="ARBA00023163"/>
    </source>
</evidence>
<dbReference type="CDD" id="cd15831">
    <property type="entry name" value="BTAD"/>
    <property type="match status" value="1"/>
</dbReference>